<dbReference type="InterPro" id="IPR003313">
    <property type="entry name" value="AraC-bd"/>
</dbReference>
<name>A0A5C6W4M8_9BACI</name>
<dbReference type="InterPro" id="IPR037923">
    <property type="entry name" value="HTH-like"/>
</dbReference>
<dbReference type="InterPro" id="IPR018062">
    <property type="entry name" value="HTH_AraC-typ_CS"/>
</dbReference>
<dbReference type="SUPFAM" id="SSF51215">
    <property type="entry name" value="Regulatory protein AraC"/>
    <property type="match status" value="1"/>
</dbReference>
<dbReference type="PROSITE" id="PS01124">
    <property type="entry name" value="HTH_ARAC_FAMILY_2"/>
    <property type="match status" value="1"/>
</dbReference>
<dbReference type="InterPro" id="IPR018060">
    <property type="entry name" value="HTH_AraC"/>
</dbReference>
<dbReference type="GO" id="GO:0003700">
    <property type="term" value="F:DNA-binding transcription factor activity"/>
    <property type="evidence" value="ECO:0007669"/>
    <property type="project" value="InterPro"/>
</dbReference>
<dbReference type="GO" id="GO:0043565">
    <property type="term" value="F:sequence-specific DNA binding"/>
    <property type="evidence" value="ECO:0007669"/>
    <property type="project" value="InterPro"/>
</dbReference>
<evidence type="ECO:0000256" key="3">
    <source>
        <dbReference type="ARBA" id="ARBA00023163"/>
    </source>
</evidence>
<dbReference type="RefSeq" id="WP_146948996.1">
    <property type="nucleotide sequence ID" value="NZ_VOQF01000006.1"/>
</dbReference>
<dbReference type="InterPro" id="IPR009057">
    <property type="entry name" value="Homeodomain-like_sf"/>
</dbReference>
<keyword evidence="2" id="KW-0238">DNA-binding</keyword>
<dbReference type="SMART" id="SM00342">
    <property type="entry name" value="HTH_ARAC"/>
    <property type="match status" value="1"/>
</dbReference>
<dbReference type="PANTHER" id="PTHR43280:SF30">
    <property type="entry name" value="MMSAB OPERON REGULATORY PROTEIN"/>
    <property type="match status" value="1"/>
</dbReference>
<evidence type="ECO:0000313" key="6">
    <source>
        <dbReference type="Proteomes" id="UP000321363"/>
    </source>
</evidence>
<evidence type="ECO:0000313" key="5">
    <source>
        <dbReference type="EMBL" id="TXC90793.1"/>
    </source>
</evidence>
<evidence type="ECO:0000259" key="4">
    <source>
        <dbReference type="PROSITE" id="PS01124"/>
    </source>
</evidence>
<sequence>MSYLEFNTPPFPTLITEGYAVFEKGTKHFRRVFSVFDLIYVKAGELYLTEDENRFTVTKGQYIILVPGFEHYGHKGSPVKTEYYWFHFLIPTEYDLVDNGLDNWGDIHVVQGDHVNPSLYKLRIPCYGEIEHNHFVENIFDNILGIDHQAPDYRLRQQLHFQEFLLHLQKEACKIPTAAEKVVELTVAYIQNHYKTEVKMDDISRSLHFHPDYITRCMQKITGITPNLYLNKFRMNQAKKLLATTNNKIANISIEVGIEDSTYFSKLFKRLEGMSPIEYRKVINRRQGRE</sequence>
<gene>
    <name evidence="5" type="ORF">FS935_12865</name>
</gene>
<dbReference type="PANTHER" id="PTHR43280">
    <property type="entry name" value="ARAC-FAMILY TRANSCRIPTIONAL REGULATOR"/>
    <property type="match status" value="1"/>
</dbReference>
<keyword evidence="6" id="KW-1185">Reference proteome</keyword>
<dbReference type="PRINTS" id="PR00032">
    <property type="entry name" value="HTHARAC"/>
</dbReference>
<dbReference type="Proteomes" id="UP000321363">
    <property type="component" value="Unassembled WGS sequence"/>
</dbReference>
<dbReference type="Pfam" id="PF02311">
    <property type="entry name" value="AraC_binding"/>
    <property type="match status" value="1"/>
</dbReference>
<dbReference type="OrthoDB" id="192171at2"/>
<reference evidence="5 6" key="1">
    <citation type="journal article" date="2005" name="Int. J. Syst. Evol. Microbiol.">
        <title>Bacillus litoralis sp. nov., isolated from a tidal flat of the Yellow Sea in Korea.</title>
        <authorList>
            <person name="Yoon J.H."/>
            <person name="Oh T.K."/>
        </authorList>
    </citation>
    <scope>NUCLEOTIDE SEQUENCE [LARGE SCALE GENOMIC DNA]</scope>
    <source>
        <strain evidence="5 6">SW-211</strain>
    </source>
</reference>
<proteinExistence type="predicted"/>
<dbReference type="InterPro" id="IPR020449">
    <property type="entry name" value="Tscrpt_reg_AraC-type_HTH"/>
</dbReference>
<evidence type="ECO:0000256" key="1">
    <source>
        <dbReference type="ARBA" id="ARBA00023015"/>
    </source>
</evidence>
<feature type="domain" description="HTH araC/xylS-type" evidence="4">
    <location>
        <begin position="184"/>
        <end position="282"/>
    </location>
</feature>
<dbReference type="Pfam" id="PF12833">
    <property type="entry name" value="HTH_18"/>
    <property type="match status" value="1"/>
</dbReference>
<dbReference type="EMBL" id="VOQF01000006">
    <property type="protein sequence ID" value="TXC90793.1"/>
    <property type="molecule type" value="Genomic_DNA"/>
</dbReference>
<accession>A0A5C6W4M8</accession>
<dbReference type="PROSITE" id="PS00041">
    <property type="entry name" value="HTH_ARAC_FAMILY_1"/>
    <property type="match status" value="1"/>
</dbReference>
<keyword evidence="3" id="KW-0804">Transcription</keyword>
<dbReference type="AlphaFoldDB" id="A0A5C6W4M8"/>
<evidence type="ECO:0000256" key="2">
    <source>
        <dbReference type="ARBA" id="ARBA00023125"/>
    </source>
</evidence>
<dbReference type="Gene3D" id="1.10.10.60">
    <property type="entry name" value="Homeodomain-like"/>
    <property type="match status" value="2"/>
</dbReference>
<comment type="caution">
    <text evidence="5">The sequence shown here is derived from an EMBL/GenBank/DDBJ whole genome shotgun (WGS) entry which is preliminary data.</text>
</comment>
<organism evidence="5 6">
    <name type="scientific">Metabacillus litoralis</name>
    <dbReference type="NCBI Taxonomy" id="152268"/>
    <lineage>
        <taxon>Bacteria</taxon>
        <taxon>Bacillati</taxon>
        <taxon>Bacillota</taxon>
        <taxon>Bacilli</taxon>
        <taxon>Bacillales</taxon>
        <taxon>Bacillaceae</taxon>
        <taxon>Metabacillus</taxon>
    </lineage>
</organism>
<keyword evidence="1" id="KW-0805">Transcription regulation</keyword>
<dbReference type="SUPFAM" id="SSF46689">
    <property type="entry name" value="Homeodomain-like"/>
    <property type="match status" value="2"/>
</dbReference>
<protein>
    <submittedName>
        <fullName evidence="5">AraC family transcriptional regulator</fullName>
    </submittedName>
</protein>